<reference evidence="2 3" key="1">
    <citation type="submission" date="2019-02" db="EMBL/GenBank/DDBJ databases">
        <title>Deep-cultivation of Planctomycetes and their phenomic and genomic characterization uncovers novel biology.</title>
        <authorList>
            <person name="Wiegand S."/>
            <person name="Jogler M."/>
            <person name="Boedeker C."/>
            <person name="Pinto D."/>
            <person name="Vollmers J."/>
            <person name="Rivas-Marin E."/>
            <person name="Kohn T."/>
            <person name="Peeters S.H."/>
            <person name="Heuer A."/>
            <person name="Rast P."/>
            <person name="Oberbeckmann S."/>
            <person name="Bunk B."/>
            <person name="Jeske O."/>
            <person name="Meyerdierks A."/>
            <person name="Storesund J.E."/>
            <person name="Kallscheuer N."/>
            <person name="Luecker S."/>
            <person name="Lage O.M."/>
            <person name="Pohl T."/>
            <person name="Merkel B.J."/>
            <person name="Hornburger P."/>
            <person name="Mueller R.-W."/>
            <person name="Bruemmer F."/>
            <person name="Labrenz M."/>
            <person name="Spormann A.M."/>
            <person name="Op Den Camp H."/>
            <person name="Overmann J."/>
            <person name="Amann R."/>
            <person name="Jetten M.S.M."/>
            <person name="Mascher T."/>
            <person name="Medema M.H."/>
            <person name="Devos D.P."/>
            <person name="Kaster A.-K."/>
            <person name="Ovreas L."/>
            <person name="Rohde M."/>
            <person name="Galperin M.Y."/>
            <person name="Jogler C."/>
        </authorList>
    </citation>
    <scope>NUCLEOTIDE SEQUENCE [LARGE SCALE GENOMIC DNA]</scope>
    <source>
        <strain evidence="2 3">KOR34</strain>
    </source>
</reference>
<comment type="caution">
    <text evidence="2">The sequence shown here is derived from an EMBL/GenBank/DDBJ whole genome shotgun (WGS) entry which is preliminary data.</text>
</comment>
<dbReference type="Proteomes" id="UP000316714">
    <property type="component" value="Unassembled WGS sequence"/>
</dbReference>
<feature type="compositionally biased region" description="Low complexity" evidence="1">
    <location>
        <begin position="72"/>
        <end position="84"/>
    </location>
</feature>
<proteinExistence type="predicted"/>
<evidence type="ECO:0000313" key="3">
    <source>
        <dbReference type="Proteomes" id="UP000316714"/>
    </source>
</evidence>
<organism evidence="2 3">
    <name type="scientific">Posidoniimonas corsicana</name>
    <dbReference type="NCBI Taxonomy" id="1938618"/>
    <lineage>
        <taxon>Bacteria</taxon>
        <taxon>Pseudomonadati</taxon>
        <taxon>Planctomycetota</taxon>
        <taxon>Planctomycetia</taxon>
        <taxon>Pirellulales</taxon>
        <taxon>Lacipirellulaceae</taxon>
        <taxon>Posidoniimonas</taxon>
    </lineage>
</organism>
<dbReference type="AlphaFoldDB" id="A0A5C5V5H1"/>
<sequence>MSNVKSQCPNVFPICIARWRLQPSSAMPGWRRLCIFCGIFSTSRRYSGVPTICSSGSRPNATMPRCGGRRTPSASAPVAVSASADGARSPVASARNADSTAAGQSLGTPSARIGQAACAARPPPLASEMGSEISLREDLQHLIVEQEVRHQMLQPAVFVFLLLQPNRLPRLCPAILLAPTLQRRLTHLQRLPHGRKPLPAFSIASASRCFFTICSRLRRLLSFELIVRSPGLVGGGDPHNVRIKFLIAGQPGKIGGAVSRFFWSRKEG</sequence>
<evidence type="ECO:0000313" key="2">
    <source>
        <dbReference type="EMBL" id="TWT33794.1"/>
    </source>
</evidence>
<keyword evidence="3" id="KW-1185">Reference proteome</keyword>
<feature type="region of interest" description="Disordered" evidence="1">
    <location>
        <begin position="58"/>
        <end position="108"/>
    </location>
</feature>
<dbReference type="EMBL" id="SIHJ01000002">
    <property type="protein sequence ID" value="TWT33794.1"/>
    <property type="molecule type" value="Genomic_DNA"/>
</dbReference>
<gene>
    <name evidence="2" type="ORF">KOR34_36280</name>
</gene>
<accession>A0A5C5V5H1</accession>
<protein>
    <submittedName>
        <fullName evidence="2">Uncharacterized protein</fullName>
    </submittedName>
</protein>
<feature type="compositionally biased region" description="Polar residues" evidence="1">
    <location>
        <begin position="96"/>
        <end position="108"/>
    </location>
</feature>
<evidence type="ECO:0000256" key="1">
    <source>
        <dbReference type="SAM" id="MobiDB-lite"/>
    </source>
</evidence>
<name>A0A5C5V5H1_9BACT</name>